<dbReference type="Proteomes" id="UP000712600">
    <property type="component" value="Unassembled WGS sequence"/>
</dbReference>
<accession>A0A8S9RM90</accession>
<organism evidence="2 3">
    <name type="scientific">Brassica cretica</name>
    <name type="common">Mustard</name>
    <dbReference type="NCBI Taxonomy" id="69181"/>
    <lineage>
        <taxon>Eukaryota</taxon>
        <taxon>Viridiplantae</taxon>
        <taxon>Streptophyta</taxon>
        <taxon>Embryophyta</taxon>
        <taxon>Tracheophyta</taxon>
        <taxon>Spermatophyta</taxon>
        <taxon>Magnoliopsida</taxon>
        <taxon>eudicotyledons</taxon>
        <taxon>Gunneridae</taxon>
        <taxon>Pentapetalae</taxon>
        <taxon>rosids</taxon>
        <taxon>malvids</taxon>
        <taxon>Brassicales</taxon>
        <taxon>Brassicaceae</taxon>
        <taxon>Brassiceae</taxon>
        <taxon>Brassica</taxon>
    </lineage>
</organism>
<protein>
    <submittedName>
        <fullName evidence="2">Uncharacterized protein</fullName>
    </submittedName>
</protein>
<feature type="compositionally biased region" description="Polar residues" evidence="1">
    <location>
        <begin position="128"/>
        <end position="144"/>
    </location>
</feature>
<feature type="compositionally biased region" description="Basic and acidic residues" evidence="1">
    <location>
        <begin position="197"/>
        <end position="209"/>
    </location>
</feature>
<comment type="caution">
    <text evidence="2">The sequence shown here is derived from an EMBL/GenBank/DDBJ whole genome shotgun (WGS) entry which is preliminary data.</text>
</comment>
<feature type="region of interest" description="Disordered" evidence="1">
    <location>
        <begin position="60"/>
        <end position="89"/>
    </location>
</feature>
<evidence type="ECO:0000313" key="2">
    <source>
        <dbReference type="EMBL" id="KAF3574394.1"/>
    </source>
</evidence>
<name>A0A8S9RM90_BRACR</name>
<feature type="region of interest" description="Disordered" evidence="1">
    <location>
        <begin position="120"/>
        <end position="212"/>
    </location>
</feature>
<dbReference type="EMBL" id="QGKX02000095">
    <property type="protein sequence ID" value="KAF3574394.1"/>
    <property type="molecule type" value="Genomic_DNA"/>
</dbReference>
<reference evidence="2" key="1">
    <citation type="submission" date="2019-12" db="EMBL/GenBank/DDBJ databases">
        <title>Genome sequencing and annotation of Brassica cretica.</title>
        <authorList>
            <person name="Studholme D.J."/>
            <person name="Sarris P."/>
        </authorList>
    </citation>
    <scope>NUCLEOTIDE SEQUENCE</scope>
    <source>
        <strain evidence="2">PFS-109/04</strain>
        <tissue evidence="2">Leaf</tissue>
    </source>
</reference>
<sequence>MVRRGKLKPTLEGVYKECKARGTKRTFSEQTYHLEHLGNFPFLLSQAATQLGFAVLDQSNSQPQDVQPDMTTDDMNNLQTPLNGGSNTNLNTPAADVSAAYAPANAETLEEFKNMFATYEKRSEEQENSPGTSRERPSGQNPSEISPAEKRNSENPLPPARDTKVDEVKPVNLDPSDASDDTEKDADVHPRRTRSRSAREDSLLHKPMTEEEENIYWVEKEELAEKQTEITRGKRRQARKAAGEKLDIRDLRDCITKIAAEVRAVKSQIHYGEESKGRITTQSDRNKAEPREIHGLAIKNTTKIPSASSTRLEDNRRLIAKSWERDLPQSY</sequence>
<proteinExistence type="predicted"/>
<evidence type="ECO:0000256" key="1">
    <source>
        <dbReference type="SAM" id="MobiDB-lite"/>
    </source>
</evidence>
<dbReference type="AlphaFoldDB" id="A0A8S9RM90"/>
<gene>
    <name evidence="2" type="ORF">F2Q69_00059795</name>
</gene>
<evidence type="ECO:0000313" key="3">
    <source>
        <dbReference type="Proteomes" id="UP000712600"/>
    </source>
</evidence>